<evidence type="ECO:0000313" key="5">
    <source>
        <dbReference type="EMBL" id="RIE03224.1"/>
    </source>
</evidence>
<evidence type="ECO:0000256" key="3">
    <source>
        <dbReference type="ARBA" id="ARBA00022801"/>
    </source>
</evidence>
<dbReference type="InterPro" id="IPR002772">
    <property type="entry name" value="Glyco_hydro_3_C"/>
</dbReference>
<reference evidence="5 6" key="1">
    <citation type="submission" date="2018-09" db="EMBL/GenBank/DDBJ databases">
        <title>Cohnella cavernae sp. nov., isolated from a karst cave.</title>
        <authorList>
            <person name="Zhu H."/>
        </authorList>
    </citation>
    <scope>NUCLEOTIDE SEQUENCE [LARGE SCALE GENOMIC DNA]</scope>
    <source>
        <strain evidence="5 6">K2E09-144</strain>
    </source>
</reference>
<dbReference type="Pfam" id="PF03422">
    <property type="entry name" value="CBM_6"/>
    <property type="match status" value="1"/>
</dbReference>
<dbReference type="CDD" id="cd04084">
    <property type="entry name" value="CBM6_xylanase-like"/>
    <property type="match status" value="1"/>
</dbReference>
<sequence>MCQYQDEIERLGVKKYKHGTEAAHGIAWLGEATYFPQPTGLACTWDTEVLKQVGEAIGTEARGFYRRDPANNGLTLWAPTVDMERDPRWGRNEEAYGEDPHLTGKLASALVKGIQGEHPFYLRAVASLKHFIGNNNEIDRGECSVSIDPRNMREYYLKAFEIPFTEGGAQSMMTSYNSVNGVPANLNPQVNDIVKKEWGMDGFVVSDAGDVLGTVNDHRYYTTYKEAVAYSILNGIDSITDDHGISKQAIRDSLAEKLLTENDLDVALRNAFRVRMRLGEFDPEDRNPYASIDESAILAPEHKEVSLLAARKSVVLLKNENEALPLDADGAGSIAIVGPLAGIVYRDWYSGTLPYTVTPLEAIQRKMNGRGQVVYASGNDRVKLGAGGKYVVIGENGKLAAAADTASDAEVFEVTDWGWRANTIVSESTGQYLTTADDRNITADSNEIFGWFTKEVFLLDGAGDVRLNVSAWNAAKIGIVENGLLAVDPELAEERSSLGSPEEKAAAAAGNEARRKVASVTFDVEKAADGLREAVEAARGSKAAIVFVGNHPLVNGKETIDRPGLSLPEAQLRLIREVAAVNPKTIVVIVGSYPFTLEGIEDEVSSIVYASHAGPELGTALADVLYGDYAPAGRLNMTWYRSEDQLPDFMDYDIIAGERTYQYFQGKTLYSFGHGLTYSAFEYDGLELNRESVAADGEVEVSLNVRNAGARASDEVVQLYIRADKSRVKRPLKQLIGFRRIHLEAGQSQSVRFNVKASELAFWDVTRDRWCVESGAYTLMIGRSSEDIAVTGSLTVVGEIVPPRNLRLPTPAINYDSYSGVIIDECKEGGSSTAAVSGGAWIGFSDAKFAKASGSFEARVSAAENGTIEIRLGSPAGEIVGVCEVPATGGTQAWHTLTCAVNVPVGRHETFLTLSAGLRLSSFRFV</sequence>
<dbReference type="PANTHER" id="PTHR42721:SF3">
    <property type="entry name" value="BETA-D-XYLOSIDASE 5-RELATED"/>
    <property type="match status" value="1"/>
</dbReference>
<dbReference type="InterPro" id="IPR006584">
    <property type="entry name" value="Cellulose-bd_IV"/>
</dbReference>
<dbReference type="PANTHER" id="PTHR42721">
    <property type="entry name" value="SUGAR HYDROLASE-RELATED"/>
    <property type="match status" value="1"/>
</dbReference>
<dbReference type="OrthoDB" id="9805821at2"/>
<gene>
    <name evidence="5" type="ORF">D3H35_20740</name>
</gene>
<dbReference type="GO" id="GO:0008422">
    <property type="term" value="F:beta-glucosidase activity"/>
    <property type="evidence" value="ECO:0007669"/>
    <property type="project" value="UniProtKB-ARBA"/>
</dbReference>
<dbReference type="InterPro" id="IPR008999">
    <property type="entry name" value="Actin-crosslinking"/>
</dbReference>
<dbReference type="SUPFAM" id="SSF51445">
    <property type="entry name" value="(Trans)glycosidases"/>
    <property type="match status" value="1"/>
</dbReference>
<dbReference type="Proteomes" id="UP000266340">
    <property type="component" value="Unassembled WGS sequence"/>
</dbReference>
<dbReference type="AlphaFoldDB" id="A0A398CW32"/>
<dbReference type="Gene3D" id="2.60.40.10">
    <property type="entry name" value="Immunoglobulins"/>
    <property type="match status" value="1"/>
</dbReference>
<dbReference type="InterPro" id="IPR036881">
    <property type="entry name" value="Glyco_hydro_3_C_sf"/>
</dbReference>
<dbReference type="SUPFAM" id="SSF49785">
    <property type="entry name" value="Galactose-binding domain-like"/>
    <property type="match status" value="1"/>
</dbReference>
<dbReference type="GO" id="GO:0030246">
    <property type="term" value="F:carbohydrate binding"/>
    <property type="evidence" value="ECO:0007669"/>
    <property type="project" value="InterPro"/>
</dbReference>
<dbReference type="GO" id="GO:0046556">
    <property type="term" value="F:alpha-L-arabinofuranosidase activity"/>
    <property type="evidence" value="ECO:0007669"/>
    <property type="project" value="TreeGrafter"/>
</dbReference>
<proteinExistence type="inferred from homology"/>
<dbReference type="SUPFAM" id="SSF50405">
    <property type="entry name" value="Actin-crosslinking proteins"/>
    <property type="match status" value="1"/>
</dbReference>
<dbReference type="SUPFAM" id="SSF52279">
    <property type="entry name" value="Beta-D-glucan exohydrolase, C-terminal domain"/>
    <property type="match status" value="1"/>
</dbReference>
<dbReference type="InterPro" id="IPR036962">
    <property type="entry name" value="Glyco_hydro_3_N_sf"/>
</dbReference>
<dbReference type="SMART" id="SM00606">
    <property type="entry name" value="CBD_IV"/>
    <property type="match status" value="1"/>
</dbReference>
<dbReference type="InterPro" id="IPR008979">
    <property type="entry name" value="Galactose-bd-like_sf"/>
</dbReference>
<dbReference type="PRINTS" id="PR00133">
    <property type="entry name" value="GLHYDRLASE3"/>
</dbReference>
<dbReference type="Gene3D" id="3.20.20.300">
    <property type="entry name" value="Glycoside hydrolase, family 3, N-terminal domain"/>
    <property type="match status" value="1"/>
</dbReference>
<accession>A0A398CW32</accession>
<dbReference type="Gene3D" id="2.60.120.260">
    <property type="entry name" value="Galactose-binding domain-like"/>
    <property type="match status" value="1"/>
</dbReference>
<dbReference type="SMART" id="SM01217">
    <property type="entry name" value="Fn3_like"/>
    <property type="match status" value="1"/>
</dbReference>
<dbReference type="InterPro" id="IPR005084">
    <property type="entry name" value="CBM6"/>
</dbReference>
<dbReference type="Pfam" id="PF00933">
    <property type="entry name" value="Glyco_hydro_3"/>
    <property type="match status" value="1"/>
</dbReference>
<evidence type="ECO:0000256" key="1">
    <source>
        <dbReference type="ARBA" id="ARBA00005336"/>
    </source>
</evidence>
<comment type="caution">
    <text evidence="5">The sequence shown here is derived from an EMBL/GenBank/DDBJ whole genome shotgun (WGS) entry which is preliminary data.</text>
</comment>
<dbReference type="FunFam" id="2.60.40.10:FF:000495">
    <property type="entry name" value="Periplasmic beta-glucosidase"/>
    <property type="match status" value="1"/>
</dbReference>
<dbReference type="InterPro" id="IPR017853">
    <property type="entry name" value="GH"/>
</dbReference>
<dbReference type="EMBL" id="QXJM01000039">
    <property type="protein sequence ID" value="RIE03224.1"/>
    <property type="molecule type" value="Genomic_DNA"/>
</dbReference>
<feature type="domain" description="CBM6" evidence="4">
    <location>
        <begin position="806"/>
        <end position="926"/>
    </location>
</feature>
<dbReference type="InterPro" id="IPR026891">
    <property type="entry name" value="Fn3-like"/>
</dbReference>
<keyword evidence="2" id="KW-0732">Signal</keyword>
<dbReference type="InterPro" id="IPR044993">
    <property type="entry name" value="BXL"/>
</dbReference>
<dbReference type="Pfam" id="PF14310">
    <property type="entry name" value="Fn3-like"/>
    <property type="match status" value="1"/>
</dbReference>
<dbReference type="GO" id="GO:0031222">
    <property type="term" value="P:arabinan catabolic process"/>
    <property type="evidence" value="ECO:0007669"/>
    <property type="project" value="TreeGrafter"/>
</dbReference>
<dbReference type="GO" id="GO:0009044">
    <property type="term" value="F:xylan 1,4-beta-xylosidase activity"/>
    <property type="evidence" value="ECO:0007669"/>
    <property type="project" value="InterPro"/>
</dbReference>
<comment type="similarity">
    <text evidence="1">Belongs to the glycosyl hydrolase 3 family.</text>
</comment>
<dbReference type="InterPro" id="IPR013783">
    <property type="entry name" value="Ig-like_fold"/>
</dbReference>
<evidence type="ECO:0000313" key="6">
    <source>
        <dbReference type="Proteomes" id="UP000266340"/>
    </source>
</evidence>
<dbReference type="InterPro" id="IPR001764">
    <property type="entry name" value="Glyco_hydro_3_N"/>
</dbReference>
<organism evidence="5 6">
    <name type="scientific">Cohnella faecalis</name>
    <dbReference type="NCBI Taxonomy" id="2315694"/>
    <lineage>
        <taxon>Bacteria</taxon>
        <taxon>Bacillati</taxon>
        <taxon>Bacillota</taxon>
        <taxon>Bacilli</taxon>
        <taxon>Bacillales</taxon>
        <taxon>Paenibacillaceae</taxon>
        <taxon>Cohnella</taxon>
    </lineage>
</organism>
<evidence type="ECO:0000259" key="4">
    <source>
        <dbReference type="PROSITE" id="PS51175"/>
    </source>
</evidence>
<keyword evidence="6" id="KW-1185">Reference proteome</keyword>
<dbReference type="Gene3D" id="3.40.50.1700">
    <property type="entry name" value="Glycoside hydrolase family 3 C-terminal domain"/>
    <property type="match status" value="1"/>
</dbReference>
<dbReference type="PROSITE" id="PS51175">
    <property type="entry name" value="CBM6"/>
    <property type="match status" value="1"/>
</dbReference>
<dbReference type="Pfam" id="PF01915">
    <property type="entry name" value="Glyco_hydro_3_C"/>
    <property type="match status" value="1"/>
</dbReference>
<dbReference type="GO" id="GO:0045493">
    <property type="term" value="P:xylan catabolic process"/>
    <property type="evidence" value="ECO:0007669"/>
    <property type="project" value="InterPro"/>
</dbReference>
<keyword evidence="3" id="KW-0378">Hydrolase</keyword>
<dbReference type="CDD" id="cd23343">
    <property type="entry name" value="beta-trefoil_FSCN_BglX-like"/>
    <property type="match status" value="1"/>
</dbReference>
<name>A0A398CW32_9BACL</name>
<evidence type="ECO:0000256" key="2">
    <source>
        <dbReference type="ARBA" id="ARBA00022729"/>
    </source>
</evidence>
<protein>
    <submittedName>
        <fullName evidence="5">Beta-glucosidase</fullName>
    </submittedName>
</protein>
<dbReference type="Gene3D" id="2.60.120.380">
    <property type="match status" value="1"/>
</dbReference>